<keyword evidence="5" id="KW-0690">Ribosome biogenesis</keyword>
<feature type="region of interest" description="Disordered" evidence="8">
    <location>
        <begin position="1"/>
        <end position="115"/>
    </location>
</feature>
<evidence type="ECO:0000256" key="6">
    <source>
        <dbReference type="ARBA" id="ARBA00023242"/>
    </source>
</evidence>
<comment type="subcellular location">
    <subcellularLocation>
        <location evidence="2">Nucleus</location>
        <location evidence="2">Nucleolus</location>
    </subcellularLocation>
</comment>
<evidence type="ECO:0000256" key="4">
    <source>
        <dbReference type="ARBA" id="ARBA00015339"/>
    </source>
</evidence>
<dbReference type="OrthoDB" id="69550at2759"/>
<dbReference type="PANTHER" id="PTHR28127:SF1">
    <property type="entry name" value="RIBOSOME ASSEMBLY PROTEIN 3"/>
    <property type="match status" value="1"/>
</dbReference>
<comment type="caution">
    <text evidence="10">The sequence shown here is derived from an EMBL/GenBank/DDBJ whole genome shotgun (WGS) entry which is preliminary data.</text>
</comment>
<evidence type="ECO:0000256" key="5">
    <source>
        <dbReference type="ARBA" id="ARBA00022517"/>
    </source>
</evidence>
<accession>A0A1Y1Y3F2</accession>
<name>A0A1Y1Y3F2_9PLEO</name>
<dbReference type="Proteomes" id="UP000193144">
    <property type="component" value="Unassembled WGS sequence"/>
</dbReference>
<evidence type="ECO:0000259" key="9">
    <source>
        <dbReference type="Pfam" id="PF14615"/>
    </source>
</evidence>
<dbReference type="InterPro" id="IPR051898">
    <property type="entry name" value="Ribosome_Assembly_3"/>
</dbReference>
<dbReference type="GO" id="GO:0030687">
    <property type="term" value="C:preribosome, large subunit precursor"/>
    <property type="evidence" value="ECO:0007669"/>
    <property type="project" value="TreeGrafter"/>
</dbReference>
<keyword evidence="11" id="KW-1185">Reference proteome</keyword>
<evidence type="ECO:0000256" key="3">
    <source>
        <dbReference type="ARBA" id="ARBA00006256"/>
    </source>
</evidence>
<dbReference type="AlphaFoldDB" id="A0A1Y1Y3F2"/>
<comment type="similarity">
    <text evidence="3">Belongs to the RSA3 family.</text>
</comment>
<dbReference type="InterPro" id="IPR028217">
    <property type="entry name" value="Rsa3_C"/>
</dbReference>
<feature type="compositionally biased region" description="Basic residues" evidence="8">
    <location>
        <begin position="12"/>
        <end position="21"/>
    </location>
</feature>
<dbReference type="PANTHER" id="PTHR28127">
    <property type="entry name" value="RIBOSOME ASSEMBLY PROTEIN 3"/>
    <property type="match status" value="1"/>
</dbReference>
<protein>
    <recommendedName>
        <fullName evidence="4">Ribosome assembly protein 3</fullName>
    </recommendedName>
</protein>
<proteinExistence type="inferred from homology"/>
<evidence type="ECO:0000256" key="8">
    <source>
        <dbReference type="SAM" id="MobiDB-lite"/>
    </source>
</evidence>
<keyword evidence="7" id="KW-0687">Ribonucleoprotein</keyword>
<evidence type="ECO:0000313" key="11">
    <source>
        <dbReference type="Proteomes" id="UP000193144"/>
    </source>
</evidence>
<evidence type="ECO:0000256" key="1">
    <source>
        <dbReference type="ARBA" id="ARBA00003035"/>
    </source>
</evidence>
<evidence type="ECO:0000313" key="10">
    <source>
        <dbReference type="EMBL" id="ORX92551.1"/>
    </source>
</evidence>
<feature type="compositionally biased region" description="Basic and acidic residues" evidence="8">
    <location>
        <begin position="40"/>
        <end position="73"/>
    </location>
</feature>
<evidence type="ECO:0000256" key="7">
    <source>
        <dbReference type="ARBA" id="ARBA00023274"/>
    </source>
</evidence>
<dbReference type="GO" id="GO:0000027">
    <property type="term" value="P:ribosomal large subunit assembly"/>
    <property type="evidence" value="ECO:0007669"/>
    <property type="project" value="TreeGrafter"/>
</dbReference>
<reference evidence="10 11" key="1">
    <citation type="submission" date="2016-07" db="EMBL/GenBank/DDBJ databases">
        <title>Pervasive Adenine N6-methylation of Active Genes in Fungi.</title>
        <authorList>
            <consortium name="DOE Joint Genome Institute"/>
            <person name="Mondo S.J."/>
            <person name="Dannebaum R.O."/>
            <person name="Kuo R.C."/>
            <person name="Labutti K."/>
            <person name="Haridas S."/>
            <person name="Kuo A."/>
            <person name="Salamov A."/>
            <person name="Ahrendt S.R."/>
            <person name="Lipzen A."/>
            <person name="Sullivan W."/>
            <person name="Andreopoulos W.B."/>
            <person name="Clum A."/>
            <person name="Lindquist E."/>
            <person name="Daum C."/>
            <person name="Ramamoorthy G.K."/>
            <person name="Gryganskyi A."/>
            <person name="Culley D."/>
            <person name="Magnuson J.K."/>
            <person name="James T.Y."/>
            <person name="O'Malley M.A."/>
            <person name="Stajich J.E."/>
            <person name="Spatafora J.W."/>
            <person name="Visel A."/>
            <person name="Grigoriev I.V."/>
        </authorList>
    </citation>
    <scope>NUCLEOTIDE SEQUENCE [LARGE SCALE GENOMIC DNA]</scope>
    <source>
        <strain evidence="10 11">CBS 115471</strain>
    </source>
</reference>
<evidence type="ECO:0000256" key="2">
    <source>
        <dbReference type="ARBA" id="ARBA00004604"/>
    </source>
</evidence>
<keyword evidence="6" id="KW-0539">Nucleus</keyword>
<dbReference type="EMBL" id="MCFA01000384">
    <property type="protein sequence ID" value="ORX92551.1"/>
    <property type="molecule type" value="Genomic_DNA"/>
</dbReference>
<organism evidence="10 11">
    <name type="scientific">Clohesyomyces aquaticus</name>
    <dbReference type="NCBI Taxonomy" id="1231657"/>
    <lineage>
        <taxon>Eukaryota</taxon>
        <taxon>Fungi</taxon>
        <taxon>Dikarya</taxon>
        <taxon>Ascomycota</taxon>
        <taxon>Pezizomycotina</taxon>
        <taxon>Dothideomycetes</taxon>
        <taxon>Pleosporomycetidae</taxon>
        <taxon>Pleosporales</taxon>
        <taxon>Lindgomycetaceae</taxon>
        <taxon>Clohesyomyces</taxon>
    </lineage>
</organism>
<dbReference type="GO" id="GO:0005730">
    <property type="term" value="C:nucleolus"/>
    <property type="evidence" value="ECO:0007669"/>
    <property type="project" value="UniProtKB-SubCell"/>
</dbReference>
<sequence length="190" mass="21025">MAIPNYSNGAPKPKRSKKRKSRTEVILSDSESDIDTTSESNKEKSTSTEKPDDVKRPDSSKPAKKEKKEMRDKKEKKKSKSQLRPDAEDKSVSPQVSGEDVTMTGQDSSPVDGPPVLATAVSSATRTEHDFASMYLRKVTIELADDLDKVREANDFTNRSMPMLIHALRQGESIFGAEEKRRVISAANVA</sequence>
<dbReference type="Pfam" id="PF14615">
    <property type="entry name" value="Rsa3"/>
    <property type="match status" value="1"/>
</dbReference>
<comment type="function">
    <text evidence="1">Required for efficient biogenesis of the 60S ribosomal subunit.</text>
</comment>
<gene>
    <name evidence="10" type="ORF">BCR34DRAFT_594867</name>
</gene>
<dbReference type="STRING" id="1231657.A0A1Y1Y3F2"/>
<feature type="domain" description="Ribosome-assembly protein 3 C-terminal" evidence="9">
    <location>
        <begin position="131"/>
        <end position="175"/>
    </location>
</feature>